<evidence type="ECO:0000256" key="1">
    <source>
        <dbReference type="SAM" id="Phobius"/>
    </source>
</evidence>
<feature type="transmembrane region" description="Helical" evidence="1">
    <location>
        <begin position="32"/>
        <end position="51"/>
    </location>
</feature>
<name>A0A1V4QF40_UNCW3</name>
<feature type="transmembrane region" description="Helical" evidence="1">
    <location>
        <begin position="85"/>
        <end position="102"/>
    </location>
</feature>
<feature type="transmembrane region" description="Helical" evidence="1">
    <location>
        <begin position="57"/>
        <end position="73"/>
    </location>
</feature>
<dbReference type="Proteomes" id="UP000191663">
    <property type="component" value="Unassembled WGS sequence"/>
</dbReference>
<evidence type="ECO:0008006" key="4">
    <source>
        <dbReference type="Google" id="ProtNLM"/>
    </source>
</evidence>
<feature type="transmembrane region" description="Helical" evidence="1">
    <location>
        <begin position="348"/>
        <end position="369"/>
    </location>
</feature>
<dbReference type="AlphaFoldDB" id="A0A1V4QF40"/>
<keyword evidence="1" id="KW-0812">Transmembrane</keyword>
<feature type="transmembrane region" description="Helical" evidence="1">
    <location>
        <begin position="381"/>
        <end position="400"/>
    </location>
</feature>
<evidence type="ECO:0000313" key="2">
    <source>
        <dbReference type="EMBL" id="OPX17944.1"/>
    </source>
</evidence>
<comment type="caution">
    <text evidence="2">The sequence shown here is derived from an EMBL/GenBank/DDBJ whole genome shotgun (WGS) entry which is preliminary data.</text>
</comment>
<keyword evidence="1" id="KW-1133">Transmembrane helix</keyword>
<feature type="transmembrane region" description="Helical" evidence="1">
    <location>
        <begin position="219"/>
        <end position="236"/>
    </location>
</feature>
<protein>
    <recommendedName>
        <fullName evidence="4">O-antigen polymerase</fullName>
    </recommendedName>
</protein>
<feature type="transmembrane region" description="Helical" evidence="1">
    <location>
        <begin position="140"/>
        <end position="158"/>
    </location>
</feature>
<dbReference type="InterPro" id="IPR051533">
    <property type="entry name" value="WaaL-like"/>
</dbReference>
<feature type="transmembrane region" description="Helical" evidence="1">
    <location>
        <begin position="108"/>
        <end position="128"/>
    </location>
</feature>
<dbReference type="PANTHER" id="PTHR37422">
    <property type="entry name" value="TEICHURONIC ACID BIOSYNTHESIS PROTEIN TUAE"/>
    <property type="match status" value="1"/>
</dbReference>
<gene>
    <name evidence="2" type="ORF">BXT86_03760</name>
</gene>
<keyword evidence="1" id="KW-0472">Membrane</keyword>
<accession>A0A1V4QF40</accession>
<feature type="transmembrane region" description="Helical" evidence="1">
    <location>
        <begin position="264"/>
        <end position="281"/>
    </location>
</feature>
<proteinExistence type="predicted"/>
<reference evidence="3" key="1">
    <citation type="submission" date="2017-01" db="EMBL/GenBank/DDBJ databases">
        <title>Novel pathways for hydrocarbon cycling and metabolic interdependencies in hydrothermal sediment communities.</title>
        <authorList>
            <person name="Dombrowski N."/>
            <person name="Seitz K."/>
            <person name="Teske A."/>
            <person name="Baker B."/>
        </authorList>
    </citation>
    <scope>NUCLEOTIDE SEQUENCE [LARGE SCALE GENOMIC DNA]</scope>
</reference>
<organism evidence="2 3">
    <name type="scientific">candidate division WOR-3 bacterium 4484_100</name>
    <dbReference type="NCBI Taxonomy" id="1936077"/>
    <lineage>
        <taxon>Bacteria</taxon>
        <taxon>Bacteria division WOR-3</taxon>
    </lineage>
</organism>
<feature type="transmembrane region" description="Helical" evidence="1">
    <location>
        <begin position="189"/>
        <end position="207"/>
    </location>
</feature>
<evidence type="ECO:0000313" key="3">
    <source>
        <dbReference type="Proteomes" id="UP000191663"/>
    </source>
</evidence>
<feature type="transmembrane region" description="Helical" evidence="1">
    <location>
        <begin position="6"/>
        <end position="25"/>
    </location>
</feature>
<dbReference type="PANTHER" id="PTHR37422:SF13">
    <property type="entry name" value="LIPOPOLYSACCHARIDE BIOSYNTHESIS PROTEIN PA4999-RELATED"/>
    <property type="match status" value="1"/>
</dbReference>
<sequence length="427" mass="49929">MEMHIIPEVFYPLLLGLFYLAIYFFKKPRYAIAGFIISKPLIDVFYNYYIILDINFLKLYAGLFAILGVVYIIRNHLNIFKSPLSRLWFAFLVINFISTFLINQDLLLLARLRIFLSLLNGFVAFILFAELFKYPEDRKLVLLIFILAGLAPVIFWFSQILSPNPYISVAGVHDELQRMRGPYASFTNYRFYGLQLLISSLTLLALISPQSIKRRLTSFKTLGLSALFIASILLIYKSYSKSAWIILPLCLITWFLLRKRTIPLLITISLVLGFFTMNPFSRQAKSLFQKEVDTIVLKNNQWSEDTLFMGRYRRWKAGMQDFEVVTTAQKLLGMKKNNHSPENEYLKVLWSNGIIGLIIYLFLLYQIAYQLIIRYNKNKDPIYLAGILIFIMYILSNLGYSSIKSPNMQWFIWGLWGYLLHRNPKTQ</sequence>
<dbReference type="EMBL" id="MUKB01000058">
    <property type="protein sequence ID" value="OPX17944.1"/>
    <property type="molecule type" value="Genomic_DNA"/>
</dbReference>